<dbReference type="GO" id="GO:0016460">
    <property type="term" value="C:myosin II complex"/>
    <property type="evidence" value="ECO:0007669"/>
    <property type="project" value="TreeGrafter"/>
</dbReference>
<dbReference type="InterPro" id="IPR018247">
    <property type="entry name" value="EF_Hand_1_Ca_BS"/>
</dbReference>
<dbReference type="SUPFAM" id="SSF47473">
    <property type="entry name" value="EF-hand"/>
    <property type="match status" value="1"/>
</dbReference>
<dbReference type="InterPro" id="IPR002048">
    <property type="entry name" value="EF_hand_dom"/>
</dbReference>
<protein>
    <submittedName>
        <fullName evidence="4">Putative myosin-2 essential light chain-like isoform X1</fullName>
    </submittedName>
</protein>
<dbReference type="Pfam" id="PF13499">
    <property type="entry name" value="EF-hand_7"/>
    <property type="match status" value="2"/>
</dbReference>
<organism evidence="4 5">
    <name type="scientific">Stichopus japonicus</name>
    <name type="common">Sea cucumber</name>
    <dbReference type="NCBI Taxonomy" id="307972"/>
    <lineage>
        <taxon>Eukaryota</taxon>
        <taxon>Metazoa</taxon>
        <taxon>Echinodermata</taxon>
        <taxon>Eleutherozoa</taxon>
        <taxon>Echinozoa</taxon>
        <taxon>Holothuroidea</taxon>
        <taxon>Aspidochirotacea</taxon>
        <taxon>Aspidochirotida</taxon>
        <taxon>Stichopodidae</taxon>
        <taxon>Apostichopus</taxon>
    </lineage>
</organism>
<dbReference type="InterPro" id="IPR011992">
    <property type="entry name" value="EF-hand-dom_pair"/>
</dbReference>
<dbReference type="SMART" id="SM00054">
    <property type="entry name" value="EFh"/>
    <property type="match status" value="3"/>
</dbReference>
<reference evidence="4 5" key="1">
    <citation type="journal article" date="2017" name="PLoS Biol.">
        <title>The sea cucumber genome provides insights into morphological evolution and visceral regeneration.</title>
        <authorList>
            <person name="Zhang X."/>
            <person name="Sun L."/>
            <person name="Yuan J."/>
            <person name="Sun Y."/>
            <person name="Gao Y."/>
            <person name="Zhang L."/>
            <person name="Li S."/>
            <person name="Dai H."/>
            <person name="Hamel J.F."/>
            <person name="Liu C."/>
            <person name="Yu Y."/>
            <person name="Liu S."/>
            <person name="Lin W."/>
            <person name="Guo K."/>
            <person name="Jin S."/>
            <person name="Xu P."/>
            <person name="Storey K.B."/>
            <person name="Huan P."/>
            <person name="Zhang T."/>
            <person name="Zhou Y."/>
            <person name="Zhang J."/>
            <person name="Lin C."/>
            <person name="Li X."/>
            <person name="Xing L."/>
            <person name="Huo D."/>
            <person name="Sun M."/>
            <person name="Wang L."/>
            <person name="Mercier A."/>
            <person name="Li F."/>
            <person name="Yang H."/>
            <person name="Xiang J."/>
        </authorList>
    </citation>
    <scope>NUCLEOTIDE SEQUENCE [LARGE SCALE GENOMIC DNA]</scope>
    <source>
        <strain evidence="4">Shaxun</strain>
        <tissue evidence="4">Muscle</tissue>
    </source>
</reference>
<dbReference type="EMBL" id="MRZV01000539">
    <property type="protein sequence ID" value="PIK48141.1"/>
    <property type="molecule type" value="Genomic_DNA"/>
</dbReference>
<dbReference type="STRING" id="307972.A0A2G8KJF7"/>
<dbReference type="GO" id="GO:0005509">
    <property type="term" value="F:calcium ion binding"/>
    <property type="evidence" value="ECO:0007669"/>
    <property type="project" value="InterPro"/>
</dbReference>
<evidence type="ECO:0000256" key="1">
    <source>
        <dbReference type="ARBA" id="ARBA00022737"/>
    </source>
</evidence>
<comment type="caution">
    <text evidence="4">The sequence shown here is derived from an EMBL/GenBank/DDBJ whole genome shotgun (WGS) entry which is preliminary data.</text>
</comment>
<keyword evidence="5" id="KW-1185">Reference proteome</keyword>
<evidence type="ECO:0000313" key="4">
    <source>
        <dbReference type="EMBL" id="PIK48141.1"/>
    </source>
</evidence>
<dbReference type="InterPro" id="IPR050230">
    <property type="entry name" value="CALM/Myosin/TropC-like"/>
</dbReference>
<dbReference type="Gene3D" id="1.10.238.10">
    <property type="entry name" value="EF-hand"/>
    <property type="match status" value="2"/>
</dbReference>
<accession>A0A2G8KJF7</accession>
<proteinExistence type="predicted"/>
<dbReference type="PANTHER" id="PTHR23048">
    <property type="entry name" value="MYOSIN LIGHT CHAIN 1, 3"/>
    <property type="match status" value="1"/>
</dbReference>
<gene>
    <name evidence="4" type="ORF">BSL78_15017</name>
</gene>
<dbReference type="OrthoDB" id="26525at2759"/>
<feature type="domain" description="EF-hand" evidence="3">
    <location>
        <begin position="88"/>
        <end position="123"/>
    </location>
</feature>
<dbReference type="Proteomes" id="UP000230750">
    <property type="component" value="Unassembled WGS sequence"/>
</dbReference>
<dbReference type="PROSITE" id="PS00018">
    <property type="entry name" value="EF_HAND_1"/>
    <property type="match status" value="1"/>
</dbReference>
<dbReference type="PROSITE" id="PS50222">
    <property type="entry name" value="EF_HAND_2"/>
    <property type="match status" value="3"/>
</dbReference>
<sequence>MKSRNTTTKLNEPVAESRDIFQLFDKKGDGKIDTHQIGDVCRALGLNPSQDMIQRVVEQVDDDRNGARISFQEFQPIFASVSKEKAMGSASDFVEGLRMFDSDGSGMISVAELRHILTNIGDKLSNSEVDRLLREVRTDGGLVNYEGKCIREPRS</sequence>
<dbReference type="AlphaFoldDB" id="A0A2G8KJF7"/>
<keyword evidence="2" id="KW-0106">Calcium</keyword>
<evidence type="ECO:0000256" key="2">
    <source>
        <dbReference type="ARBA" id="ARBA00022837"/>
    </source>
</evidence>
<evidence type="ECO:0000259" key="3">
    <source>
        <dbReference type="PROSITE" id="PS50222"/>
    </source>
</evidence>
<dbReference type="FunFam" id="1.10.238.10:FF:000178">
    <property type="entry name" value="Calmodulin-2 A"/>
    <property type="match status" value="1"/>
</dbReference>
<name>A0A2G8KJF7_STIJA</name>
<dbReference type="CDD" id="cd00051">
    <property type="entry name" value="EFh"/>
    <property type="match status" value="2"/>
</dbReference>
<feature type="domain" description="EF-hand" evidence="3">
    <location>
        <begin position="48"/>
        <end position="84"/>
    </location>
</feature>
<evidence type="ECO:0000313" key="5">
    <source>
        <dbReference type="Proteomes" id="UP000230750"/>
    </source>
</evidence>
<feature type="domain" description="EF-hand" evidence="3">
    <location>
        <begin position="12"/>
        <end position="47"/>
    </location>
</feature>
<keyword evidence="1" id="KW-0677">Repeat</keyword>
<dbReference type="PANTHER" id="PTHR23048:SF49">
    <property type="entry name" value="FI08416P-RELATED"/>
    <property type="match status" value="1"/>
</dbReference>